<dbReference type="RefSeq" id="WP_184134357.1">
    <property type="nucleotide sequence ID" value="NZ_JACHKT010000016.1"/>
</dbReference>
<protein>
    <recommendedName>
        <fullName evidence="3">Lipoprotein</fullName>
    </recommendedName>
</protein>
<dbReference type="Proteomes" id="UP000524404">
    <property type="component" value="Unassembled WGS sequence"/>
</dbReference>
<evidence type="ECO:0000313" key="2">
    <source>
        <dbReference type="Proteomes" id="UP000524404"/>
    </source>
</evidence>
<accession>A0A841ENF2</accession>
<evidence type="ECO:0000313" key="1">
    <source>
        <dbReference type="EMBL" id="MBB6003744.1"/>
    </source>
</evidence>
<reference evidence="1 2" key="1">
    <citation type="submission" date="2020-08" db="EMBL/GenBank/DDBJ databases">
        <title>Functional genomics of gut bacteria from endangered species of beetles.</title>
        <authorList>
            <person name="Carlos-Shanley C."/>
        </authorList>
    </citation>
    <scope>NUCLEOTIDE SEQUENCE [LARGE SCALE GENOMIC DNA]</scope>
    <source>
        <strain evidence="1 2">S00070</strain>
    </source>
</reference>
<keyword evidence="2" id="KW-1185">Reference proteome</keyword>
<comment type="caution">
    <text evidence="1">The sequence shown here is derived from an EMBL/GenBank/DDBJ whole genome shotgun (WGS) entry which is preliminary data.</text>
</comment>
<dbReference type="EMBL" id="JACHKT010000016">
    <property type="protein sequence ID" value="MBB6003744.1"/>
    <property type="molecule type" value="Genomic_DNA"/>
</dbReference>
<evidence type="ECO:0008006" key="3">
    <source>
        <dbReference type="Google" id="ProtNLM"/>
    </source>
</evidence>
<gene>
    <name evidence="1" type="ORF">HNP25_002403</name>
</gene>
<proteinExistence type="predicted"/>
<organism evidence="1 2">
    <name type="scientific">Arcicella rosea</name>
    <dbReference type="NCBI Taxonomy" id="502909"/>
    <lineage>
        <taxon>Bacteria</taxon>
        <taxon>Pseudomonadati</taxon>
        <taxon>Bacteroidota</taxon>
        <taxon>Cytophagia</taxon>
        <taxon>Cytophagales</taxon>
        <taxon>Flectobacillaceae</taxon>
        <taxon>Arcicella</taxon>
    </lineage>
</organism>
<dbReference type="AlphaFoldDB" id="A0A841ENF2"/>
<dbReference type="PROSITE" id="PS51257">
    <property type="entry name" value="PROKAR_LIPOPROTEIN"/>
    <property type="match status" value="1"/>
</dbReference>
<sequence length="193" mass="22425">MKIKQLYIYALLFILLLGACKQTPEEQYLSLESEELATKVRHDKLFKGLYLGMKDSTFFDFCLKKNIHKDFFQGGQKNSAWITTKIKSPNHKTLEINFFPTFKAQKIAEVNAAFYYQDAVAWKVGASNDKLLSDVIQLLESWYQRKFIKINSPYFFKNDVFVTVRGNCRIVVSEEAQSNVINVRFIDLLAPKQ</sequence>
<name>A0A841ENF2_9BACT</name>